<evidence type="ECO:0000259" key="2">
    <source>
        <dbReference type="Pfam" id="PF14905"/>
    </source>
</evidence>
<accession>A0A4R6SY65</accession>
<name>A0A4R6SY65_9SPHI</name>
<feature type="signal peptide" evidence="1">
    <location>
        <begin position="1"/>
        <end position="19"/>
    </location>
</feature>
<keyword evidence="1" id="KW-0732">Signal</keyword>
<dbReference type="SUPFAM" id="SSF56935">
    <property type="entry name" value="Porins"/>
    <property type="match status" value="1"/>
</dbReference>
<evidence type="ECO:0000313" key="4">
    <source>
        <dbReference type="Proteomes" id="UP000295620"/>
    </source>
</evidence>
<dbReference type="EMBL" id="SNYC01000003">
    <property type="protein sequence ID" value="TDQ11346.1"/>
    <property type="molecule type" value="Genomic_DNA"/>
</dbReference>
<proteinExistence type="predicted"/>
<gene>
    <name evidence="3" type="ORF">ATK78_0464</name>
</gene>
<dbReference type="InterPro" id="IPR041700">
    <property type="entry name" value="OMP_b-brl_3"/>
</dbReference>
<protein>
    <submittedName>
        <fullName evidence="3">Outer membrane receptor protein involved in Fe transport</fullName>
    </submittedName>
</protein>
<feature type="domain" description="Outer membrane protein beta-barrel" evidence="2">
    <location>
        <begin position="442"/>
        <end position="704"/>
    </location>
</feature>
<dbReference type="Pfam" id="PF14905">
    <property type="entry name" value="OMP_b-brl_3"/>
    <property type="match status" value="2"/>
</dbReference>
<comment type="caution">
    <text evidence="3">The sequence shown here is derived from an EMBL/GenBank/DDBJ whole genome shotgun (WGS) entry which is preliminary data.</text>
</comment>
<dbReference type="OrthoDB" id="1086219at2"/>
<keyword evidence="4" id="KW-1185">Reference proteome</keyword>
<organism evidence="3 4">
    <name type="scientific">Pedobacter metabolipauper</name>
    <dbReference type="NCBI Taxonomy" id="425513"/>
    <lineage>
        <taxon>Bacteria</taxon>
        <taxon>Pseudomonadati</taxon>
        <taxon>Bacteroidota</taxon>
        <taxon>Sphingobacteriia</taxon>
        <taxon>Sphingobacteriales</taxon>
        <taxon>Sphingobacteriaceae</taxon>
        <taxon>Pedobacter</taxon>
    </lineage>
</organism>
<dbReference type="AlphaFoldDB" id="A0A4R6SY65"/>
<feature type="domain" description="Outer membrane protein beta-barrel" evidence="2">
    <location>
        <begin position="718"/>
        <end position="890"/>
    </location>
</feature>
<dbReference type="Proteomes" id="UP000295620">
    <property type="component" value="Unassembled WGS sequence"/>
</dbReference>
<feature type="chain" id="PRO_5021031905" evidence="1">
    <location>
        <begin position="20"/>
        <end position="908"/>
    </location>
</feature>
<evidence type="ECO:0000256" key="1">
    <source>
        <dbReference type="SAM" id="SignalP"/>
    </source>
</evidence>
<keyword evidence="3" id="KW-0675">Receptor</keyword>
<reference evidence="3 4" key="1">
    <citation type="submission" date="2019-03" db="EMBL/GenBank/DDBJ databases">
        <title>Genomic Encyclopedia of Archaeal and Bacterial Type Strains, Phase II (KMG-II): from individual species to whole genera.</title>
        <authorList>
            <person name="Goeker M."/>
        </authorList>
    </citation>
    <scope>NUCLEOTIDE SEQUENCE [LARGE SCALE GENOMIC DNA]</scope>
    <source>
        <strain evidence="3 4">DSM 19035</strain>
    </source>
</reference>
<sequence>MMKLILSAFLICMTTFTFAQKTGSISGVLLDSADHKQTVGYATISVFKVGDSVMTMYKLSDDKGVFKLNNLQTGVRYRIIINAWHYAVIRKEVSLSTATPDLKLDNILMVSKSTDLDEVKIVGERPPIVVRKDTIEFNAASFKTLPAAVLEDLLKKLPGVTLNADGSINVNGKKVNKILVDGKEFFGGDLETATKNLPANIIDKVQVTDDKEARQRDPNMIPADIPQVINLKLKKNIKQGAFGRVYGGGGDNELYEAGGIINVFRETTQLTAFGYRNNVNKSGFNNRDLQGNGSGFATNASLGGGTGLQTSGGAGLNFNVRTKNKVNINGNYLYGMSDNFKEQLAHEDQSIGDDKLLTRNESTNSRQNYTHNIRGAIDFNTDSTLTIYIRPSISIGNSNNFYSANKQLRNKSNELINNADNTALSNDDNISYYNSASLNKVFKKEGRSLYTSLNISKSTNLNNNFNTTESTISVPPSTVSIDQLRDNSIRNFNTELYANYNEPFSKMISMTLRGSMSYVANENALTTFFRNPLDQNYDIAVPNLSETVKQSGIRSSAGGVLIIKLNNNLQLQPGITVNTIDLNNTFSNLQDIRQNYTFLIPELGFRYKSLSIQYRSSFSEPSIQNIQPVSNNTEPLYIDEGSPNLQPTTRHLLSFNLNKYNTKNFFSYSVYGSANIQKNGVVRSKIITPEGIQISTPINIDGITSSYGGVDFRKDYKNAKHQISIIMAMDITHDKGFVMVNNISSNTYRFRYRPQISLTLNLNDKFELNQNYSVSKNSSTYDDPFYPDLKYSTHTSGSSMIIRFPKRIVWDANYNIQLNKQQLAGYDNNIQLLNAGVSVNFLKEDKANLRFSLNDILNAGVRRSISIWENSIYDTQYNNLGTYGLLSITYNIKNFGGNVGGKNKFLGL</sequence>
<evidence type="ECO:0000313" key="3">
    <source>
        <dbReference type="EMBL" id="TDQ11346.1"/>
    </source>
</evidence>